<dbReference type="PATRIC" id="fig|443610.3.peg.938"/>
<gene>
    <name evidence="5" type="ORF">VE25_13480</name>
</gene>
<reference evidence="5 6" key="1">
    <citation type="submission" date="2015-03" db="EMBL/GenBank/DDBJ databases">
        <authorList>
            <person name="Hassan Y.I."/>
            <person name="Lepp D."/>
            <person name="Li X.-Z."/>
            <person name="Zhou T."/>
        </authorList>
    </citation>
    <scope>NUCLEOTIDE SEQUENCE [LARGE SCALE GENOMIC DNA]</scope>
    <source>
        <strain evidence="5 6">BD-c194</strain>
    </source>
</reference>
<dbReference type="PROSITE" id="PS50932">
    <property type="entry name" value="HTH_LACI_2"/>
    <property type="match status" value="1"/>
</dbReference>
<dbReference type="RefSeq" id="WP_046109145.1">
    <property type="nucleotide sequence ID" value="NZ_JZEX01000119.1"/>
</dbReference>
<evidence type="ECO:0000313" key="6">
    <source>
        <dbReference type="Proteomes" id="UP000033632"/>
    </source>
</evidence>
<keyword evidence="3" id="KW-0804">Transcription</keyword>
<accession>A0A0F5FRV7</accession>
<dbReference type="Gene3D" id="3.40.50.2300">
    <property type="match status" value="2"/>
</dbReference>
<dbReference type="InterPro" id="IPR010982">
    <property type="entry name" value="Lambda_DNA-bd_dom_sf"/>
</dbReference>
<dbReference type="Pfam" id="PF13377">
    <property type="entry name" value="Peripla_BP_3"/>
    <property type="match status" value="1"/>
</dbReference>
<dbReference type="CDD" id="cd06267">
    <property type="entry name" value="PBP1_LacI_sugar_binding-like"/>
    <property type="match status" value="1"/>
</dbReference>
<dbReference type="InterPro" id="IPR028082">
    <property type="entry name" value="Peripla_BP_I"/>
</dbReference>
<dbReference type="EMBL" id="JZEX01000119">
    <property type="protein sequence ID" value="KKB11320.1"/>
    <property type="molecule type" value="Genomic_DNA"/>
</dbReference>
<dbReference type="PANTHER" id="PTHR30146:SF153">
    <property type="entry name" value="LACTOSE OPERON REPRESSOR"/>
    <property type="match status" value="1"/>
</dbReference>
<comment type="caution">
    <text evidence="5">The sequence shown here is derived from an EMBL/GenBank/DDBJ whole genome shotgun (WGS) entry which is preliminary data.</text>
</comment>
<organism evidence="5 6">
    <name type="scientific">Devosia geojensis</name>
    <dbReference type="NCBI Taxonomy" id="443610"/>
    <lineage>
        <taxon>Bacteria</taxon>
        <taxon>Pseudomonadati</taxon>
        <taxon>Pseudomonadota</taxon>
        <taxon>Alphaproteobacteria</taxon>
        <taxon>Hyphomicrobiales</taxon>
        <taxon>Devosiaceae</taxon>
        <taxon>Devosia</taxon>
    </lineage>
</organism>
<dbReference type="Gene3D" id="1.10.260.40">
    <property type="entry name" value="lambda repressor-like DNA-binding domains"/>
    <property type="match status" value="1"/>
</dbReference>
<feature type="domain" description="HTH lacI-type" evidence="4">
    <location>
        <begin position="1"/>
        <end position="54"/>
    </location>
</feature>
<name>A0A0F5FRV7_9HYPH</name>
<dbReference type="PANTHER" id="PTHR30146">
    <property type="entry name" value="LACI-RELATED TRANSCRIPTIONAL REPRESSOR"/>
    <property type="match status" value="1"/>
</dbReference>
<dbReference type="SUPFAM" id="SSF53822">
    <property type="entry name" value="Periplasmic binding protein-like I"/>
    <property type="match status" value="1"/>
</dbReference>
<dbReference type="STRING" id="443610.VE25_13480"/>
<evidence type="ECO:0000313" key="5">
    <source>
        <dbReference type="EMBL" id="KKB11320.1"/>
    </source>
</evidence>
<protein>
    <recommendedName>
        <fullName evidence="4">HTH lacI-type domain-containing protein</fullName>
    </recommendedName>
</protein>
<evidence type="ECO:0000259" key="4">
    <source>
        <dbReference type="PROSITE" id="PS50932"/>
    </source>
</evidence>
<dbReference type="GO" id="GO:0003700">
    <property type="term" value="F:DNA-binding transcription factor activity"/>
    <property type="evidence" value="ECO:0007669"/>
    <property type="project" value="TreeGrafter"/>
</dbReference>
<dbReference type="SMART" id="SM00354">
    <property type="entry name" value="HTH_LACI"/>
    <property type="match status" value="1"/>
</dbReference>
<evidence type="ECO:0000256" key="1">
    <source>
        <dbReference type="ARBA" id="ARBA00023015"/>
    </source>
</evidence>
<dbReference type="Pfam" id="PF00356">
    <property type="entry name" value="LacI"/>
    <property type="match status" value="1"/>
</dbReference>
<dbReference type="GO" id="GO:0000976">
    <property type="term" value="F:transcription cis-regulatory region binding"/>
    <property type="evidence" value="ECO:0007669"/>
    <property type="project" value="TreeGrafter"/>
</dbReference>
<proteinExistence type="predicted"/>
<dbReference type="OrthoDB" id="7946617at2"/>
<evidence type="ECO:0000256" key="3">
    <source>
        <dbReference type="ARBA" id="ARBA00023163"/>
    </source>
</evidence>
<dbReference type="InterPro" id="IPR000843">
    <property type="entry name" value="HTH_LacI"/>
</dbReference>
<sequence length="324" mass="35380">MAKRANVSVATVSYVLSGKEELVRRISGETRERVTKAIAELGYVQNQVARQLRLRRTRRICVLLPQIGIPFADNIARDVETTVRQRGYSSVVVVGRTIEMCRQLVLDVEAGLADGIVAEVEQFSRTEIDALFEPVSRAGKAALLLHPTLEPDPFSTVRQGRLPAFKAALEHLHGTGRRHFAYIRHGDSDDAHRSETLRTFLAGKGLEAPLIVTGAENRDDAVAAALAMVDGTRPPDALLIQSDLSAVAVIQAMLRRGVRVPEDIAIVGSGNAEDGRHCFPQLTTIGPERSLLGTSVDHLIDEIEGKAEPRTFEIAWSMIGRESA</sequence>
<keyword evidence="2" id="KW-0238">DNA-binding</keyword>
<keyword evidence="6" id="KW-1185">Reference proteome</keyword>
<dbReference type="InterPro" id="IPR046335">
    <property type="entry name" value="LacI/GalR-like_sensor"/>
</dbReference>
<keyword evidence="1" id="KW-0805">Transcription regulation</keyword>
<evidence type="ECO:0000256" key="2">
    <source>
        <dbReference type="ARBA" id="ARBA00023125"/>
    </source>
</evidence>
<dbReference type="Proteomes" id="UP000033632">
    <property type="component" value="Unassembled WGS sequence"/>
</dbReference>
<dbReference type="CDD" id="cd01392">
    <property type="entry name" value="HTH_LacI"/>
    <property type="match status" value="1"/>
</dbReference>
<dbReference type="AlphaFoldDB" id="A0A0F5FRV7"/>
<dbReference type="SUPFAM" id="SSF47413">
    <property type="entry name" value="lambda repressor-like DNA-binding domains"/>
    <property type="match status" value="1"/>
</dbReference>